<evidence type="ECO:0000313" key="3">
    <source>
        <dbReference type="EMBL" id="RSU12646.1"/>
    </source>
</evidence>
<keyword evidence="1" id="KW-0472">Membrane</keyword>
<evidence type="ECO:0000313" key="4">
    <source>
        <dbReference type="Proteomes" id="UP000287605"/>
    </source>
</evidence>
<dbReference type="InterPro" id="IPR007044">
    <property type="entry name" value="Cyclodeamin/CycHdrlase"/>
</dbReference>
<sequence>MSEKMLNQSAVKFLQDLSSSLPAPGGGGAAAYASAMGTALGMMVVNLTKGKKKYAQYEEDLGQLLEKFGVTLERFMELVQEDADNFLPLSQAYGLAQGTEKEKKHKEKVMEESLRLACSAPLEMMELSVKAMFLLEELLEKGSKLVLSDVGVGVAMLEAGLKSASLNIYINAKSMMDEKYADEIVNRTEKYLSEGDKLSENIFNQVKNRIY</sequence>
<name>A0A430AX89_9ENTE</name>
<dbReference type="InterPro" id="IPR036178">
    <property type="entry name" value="Formintransfe-cycloase-like_sf"/>
</dbReference>
<feature type="domain" description="Cyclodeaminase/cyclohydrolase" evidence="2">
    <location>
        <begin position="11"/>
        <end position="189"/>
    </location>
</feature>
<comment type="caution">
    <text evidence="3">The sequence shown here is derived from an EMBL/GenBank/DDBJ whole genome shotgun (WGS) entry which is preliminary data.</text>
</comment>
<keyword evidence="4" id="KW-1185">Reference proteome</keyword>
<keyword evidence="1" id="KW-1133">Transmembrane helix</keyword>
<gene>
    <name evidence="3" type="ORF">CBF29_05825</name>
</gene>
<dbReference type="SUPFAM" id="SSF101262">
    <property type="entry name" value="Methenyltetrahydrofolate cyclohydrolase-like"/>
    <property type="match status" value="1"/>
</dbReference>
<keyword evidence="1" id="KW-0812">Transmembrane</keyword>
<protein>
    <recommendedName>
        <fullName evidence="2">Cyclodeaminase/cyclohydrolase domain-containing protein</fullName>
    </recommendedName>
</protein>
<dbReference type="Gene3D" id="1.20.120.680">
    <property type="entry name" value="Formiminotetrahydrofolate cyclodeaminase monomer, up-and-down helical bundle"/>
    <property type="match status" value="1"/>
</dbReference>
<organism evidence="3 4">
    <name type="scientific">Vagococcus elongatus</name>
    <dbReference type="NCBI Taxonomy" id="180344"/>
    <lineage>
        <taxon>Bacteria</taxon>
        <taxon>Bacillati</taxon>
        <taxon>Bacillota</taxon>
        <taxon>Bacilli</taxon>
        <taxon>Lactobacillales</taxon>
        <taxon>Enterococcaceae</taxon>
        <taxon>Vagococcus</taxon>
    </lineage>
</organism>
<dbReference type="RefSeq" id="WP_126808384.1">
    <property type="nucleotide sequence ID" value="NZ_NGKA01000007.1"/>
</dbReference>
<dbReference type="AlphaFoldDB" id="A0A430AX89"/>
<reference evidence="3 4" key="1">
    <citation type="submission" date="2017-05" db="EMBL/GenBank/DDBJ databases">
        <title>Vagococcus spp. assemblies.</title>
        <authorList>
            <person name="Gulvik C.A."/>
        </authorList>
    </citation>
    <scope>NUCLEOTIDE SEQUENCE [LARGE SCALE GENOMIC DNA]</scope>
    <source>
        <strain evidence="3 4">CCUG 51432</strain>
    </source>
</reference>
<dbReference type="Pfam" id="PF04961">
    <property type="entry name" value="FTCD_C"/>
    <property type="match status" value="1"/>
</dbReference>
<accession>A0A430AX89</accession>
<dbReference type="EMBL" id="NGKA01000007">
    <property type="protein sequence ID" value="RSU12646.1"/>
    <property type="molecule type" value="Genomic_DNA"/>
</dbReference>
<proteinExistence type="predicted"/>
<evidence type="ECO:0000259" key="2">
    <source>
        <dbReference type="Pfam" id="PF04961"/>
    </source>
</evidence>
<dbReference type="OrthoDB" id="7959174at2"/>
<feature type="transmembrane region" description="Helical" evidence="1">
    <location>
        <begin position="29"/>
        <end position="47"/>
    </location>
</feature>
<dbReference type="GO" id="GO:0003824">
    <property type="term" value="F:catalytic activity"/>
    <property type="evidence" value="ECO:0007669"/>
    <property type="project" value="InterPro"/>
</dbReference>
<evidence type="ECO:0000256" key="1">
    <source>
        <dbReference type="SAM" id="Phobius"/>
    </source>
</evidence>
<dbReference type="Proteomes" id="UP000287605">
    <property type="component" value="Unassembled WGS sequence"/>
</dbReference>